<feature type="region of interest" description="Disordered" evidence="1">
    <location>
        <begin position="49"/>
        <end position="127"/>
    </location>
</feature>
<keyword evidence="2" id="KW-0732">Signal</keyword>
<evidence type="ECO:0000256" key="1">
    <source>
        <dbReference type="SAM" id="MobiDB-lite"/>
    </source>
</evidence>
<feature type="compositionally biased region" description="Acidic residues" evidence="1">
    <location>
        <begin position="95"/>
        <end position="127"/>
    </location>
</feature>
<protein>
    <recommendedName>
        <fullName evidence="5">Small secreted hydrophilic protein</fullName>
    </recommendedName>
</protein>
<proteinExistence type="predicted"/>
<gene>
    <name evidence="3" type="ORF">J2S57_002025</name>
</gene>
<organism evidence="3 4">
    <name type="scientific">Kineosporia succinea</name>
    <dbReference type="NCBI Taxonomy" id="84632"/>
    <lineage>
        <taxon>Bacteria</taxon>
        <taxon>Bacillati</taxon>
        <taxon>Actinomycetota</taxon>
        <taxon>Actinomycetes</taxon>
        <taxon>Kineosporiales</taxon>
        <taxon>Kineosporiaceae</taxon>
        <taxon>Kineosporia</taxon>
    </lineage>
</organism>
<dbReference type="RefSeq" id="WP_307240918.1">
    <property type="nucleotide sequence ID" value="NZ_JAUSQZ010000001.1"/>
</dbReference>
<dbReference type="Proteomes" id="UP001235712">
    <property type="component" value="Unassembled WGS sequence"/>
</dbReference>
<comment type="caution">
    <text evidence="3">The sequence shown here is derived from an EMBL/GenBank/DDBJ whole genome shotgun (WGS) entry which is preliminary data.</text>
</comment>
<name>A0ABT9P132_9ACTN</name>
<sequence length="127" mass="12816">MGRRHLLITAVLLGAAGLAVPVVAAASTSAAGPGEQLGPAVVASLDAEAPGVVPTPKDVTASSTPVATPDAEKDEADDGDDRADRVAVPAPQNAGDDDDENEPDEDEPDEDEPDEDGDDDSDDSDDD</sequence>
<evidence type="ECO:0000313" key="4">
    <source>
        <dbReference type="Proteomes" id="UP001235712"/>
    </source>
</evidence>
<evidence type="ECO:0000313" key="3">
    <source>
        <dbReference type="EMBL" id="MDP9826276.1"/>
    </source>
</evidence>
<feature type="compositionally biased region" description="Acidic residues" evidence="1">
    <location>
        <begin position="72"/>
        <end position="81"/>
    </location>
</feature>
<accession>A0ABT9P132</accession>
<dbReference type="EMBL" id="JAUSQZ010000001">
    <property type="protein sequence ID" value="MDP9826276.1"/>
    <property type="molecule type" value="Genomic_DNA"/>
</dbReference>
<feature type="chain" id="PRO_5046234692" description="Small secreted hydrophilic protein" evidence="2">
    <location>
        <begin position="25"/>
        <end position="127"/>
    </location>
</feature>
<evidence type="ECO:0008006" key="5">
    <source>
        <dbReference type="Google" id="ProtNLM"/>
    </source>
</evidence>
<keyword evidence="4" id="KW-1185">Reference proteome</keyword>
<feature type="signal peptide" evidence="2">
    <location>
        <begin position="1"/>
        <end position="24"/>
    </location>
</feature>
<reference evidence="3 4" key="1">
    <citation type="submission" date="2023-07" db="EMBL/GenBank/DDBJ databases">
        <title>Sequencing the genomes of 1000 actinobacteria strains.</title>
        <authorList>
            <person name="Klenk H.-P."/>
        </authorList>
    </citation>
    <scope>NUCLEOTIDE SEQUENCE [LARGE SCALE GENOMIC DNA]</scope>
    <source>
        <strain evidence="3 4">DSM 44388</strain>
    </source>
</reference>
<evidence type="ECO:0000256" key="2">
    <source>
        <dbReference type="SAM" id="SignalP"/>
    </source>
</evidence>